<dbReference type="NCBIfam" id="TIGR04197">
    <property type="entry name" value="T7SS_SACOL2603"/>
    <property type="match status" value="1"/>
</dbReference>
<evidence type="ECO:0000313" key="3">
    <source>
        <dbReference type="Proteomes" id="UP000237883"/>
    </source>
</evidence>
<evidence type="ECO:0008006" key="4">
    <source>
        <dbReference type="Google" id="ProtNLM"/>
    </source>
</evidence>
<reference evidence="3" key="1">
    <citation type="submission" date="2018-02" db="EMBL/GenBank/DDBJ databases">
        <authorList>
            <person name="Holder M.E."/>
            <person name="Ajami N.J."/>
            <person name="Petrosino J.F."/>
        </authorList>
    </citation>
    <scope>NUCLEOTIDE SEQUENCE [LARGE SCALE GENOMIC DNA]</scope>
    <source>
        <strain evidence="3">CCUG 47132</strain>
    </source>
</reference>
<evidence type="ECO:0000313" key="2">
    <source>
        <dbReference type="EMBL" id="AVM48775.1"/>
    </source>
</evidence>
<dbReference type="OrthoDB" id="2055840at2"/>
<dbReference type="KEGG" id="mdv:C5Q96_07875"/>
<protein>
    <recommendedName>
        <fullName evidence="4">TIGR04197 family type VII secretion effector</fullName>
    </recommendedName>
</protein>
<organism evidence="2 3">
    <name type="scientific">Mogibacterium diversum</name>
    <dbReference type="NCBI Taxonomy" id="114527"/>
    <lineage>
        <taxon>Bacteria</taxon>
        <taxon>Bacillati</taxon>
        <taxon>Bacillota</taxon>
        <taxon>Clostridia</taxon>
        <taxon>Peptostreptococcales</taxon>
        <taxon>Anaerovoracaceae</taxon>
        <taxon>Mogibacterium</taxon>
    </lineage>
</organism>
<name>A0A2S0L659_9FIRM</name>
<dbReference type="AlphaFoldDB" id="A0A2S0L659"/>
<feature type="compositionally biased region" description="Low complexity" evidence="1">
    <location>
        <begin position="11"/>
        <end position="24"/>
    </location>
</feature>
<keyword evidence="3" id="KW-1185">Reference proteome</keyword>
<dbReference type="Proteomes" id="UP000237883">
    <property type="component" value="Chromosome"/>
</dbReference>
<dbReference type="RefSeq" id="WP_106057829.1">
    <property type="nucleotide sequence ID" value="NZ_CP027228.1"/>
</dbReference>
<evidence type="ECO:0000256" key="1">
    <source>
        <dbReference type="SAM" id="MobiDB-lite"/>
    </source>
</evidence>
<dbReference type="GeneID" id="78392181"/>
<gene>
    <name evidence="2" type="ORF">C5Q96_07875</name>
</gene>
<dbReference type="EMBL" id="CP027228">
    <property type="protein sequence ID" value="AVM48775.1"/>
    <property type="molecule type" value="Genomic_DNA"/>
</dbReference>
<sequence>MTKSIKVNKDTTSSIASGITGASSDLRLSPLASQDGKSTITANKSSKTAYDKVRNSASKFDETITVDAQNIRSLGVKFDEFDRDISMQLQSKAPRLDR</sequence>
<accession>A0A2S0L659</accession>
<proteinExistence type="predicted"/>
<feature type="region of interest" description="Disordered" evidence="1">
    <location>
        <begin position="1"/>
        <end position="48"/>
    </location>
</feature>
<dbReference type="InterPro" id="IPR021477">
    <property type="entry name" value="TVIIS_effector_SACOL2603_fam"/>
</dbReference>
<feature type="compositionally biased region" description="Polar residues" evidence="1">
    <location>
        <begin position="31"/>
        <end position="48"/>
    </location>
</feature>